<dbReference type="InterPro" id="IPR011050">
    <property type="entry name" value="Pectin_lyase_fold/virulence"/>
</dbReference>
<protein>
    <submittedName>
        <fullName evidence="2">Right handed beta helix region</fullName>
    </submittedName>
</protein>
<evidence type="ECO:0000259" key="1">
    <source>
        <dbReference type="Pfam" id="PF13229"/>
    </source>
</evidence>
<reference evidence="2 3" key="1">
    <citation type="submission" date="2017-05" db="EMBL/GenBank/DDBJ databases">
        <authorList>
            <person name="Varghese N."/>
            <person name="Submissions S."/>
        </authorList>
    </citation>
    <scope>NUCLEOTIDE SEQUENCE [LARGE SCALE GENOMIC DNA]</scope>
    <source>
        <strain evidence="2 3">DSM 28214</strain>
    </source>
</reference>
<name>A0ABY1NRJ9_9FLAO</name>
<comment type="caution">
    <text evidence="2">The sequence shown here is derived from an EMBL/GenBank/DDBJ whole genome shotgun (WGS) entry which is preliminary data.</text>
</comment>
<dbReference type="SUPFAM" id="SSF51126">
    <property type="entry name" value="Pectin lyase-like"/>
    <property type="match status" value="2"/>
</dbReference>
<dbReference type="Gene3D" id="2.160.20.10">
    <property type="entry name" value="Single-stranded right-handed beta-helix, Pectin lyase-like"/>
    <property type="match status" value="2"/>
</dbReference>
<evidence type="ECO:0000313" key="2">
    <source>
        <dbReference type="EMBL" id="SMP16404.1"/>
    </source>
</evidence>
<dbReference type="InterPro" id="IPR012334">
    <property type="entry name" value="Pectin_lyas_fold"/>
</dbReference>
<dbReference type="SMART" id="SM00710">
    <property type="entry name" value="PbH1"/>
    <property type="match status" value="10"/>
</dbReference>
<accession>A0ABY1NRJ9</accession>
<dbReference type="Proteomes" id="UP001157960">
    <property type="component" value="Unassembled WGS sequence"/>
</dbReference>
<keyword evidence="3" id="KW-1185">Reference proteome</keyword>
<dbReference type="Pfam" id="PF13229">
    <property type="entry name" value="Beta_helix"/>
    <property type="match status" value="1"/>
</dbReference>
<dbReference type="InterPro" id="IPR006626">
    <property type="entry name" value="PbH1"/>
</dbReference>
<gene>
    <name evidence="2" type="ORF">SAMN06264346_10429</name>
</gene>
<organism evidence="2 3">
    <name type="scientific">Chryseobacterium profundimaris</name>
    <dbReference type="NCBI Taxonomy" id="1387275"/>
    <lineage>
        <taxon>Bacteria</taxon>
        <taxon>Pseudomonadati</taxon>
        <taxon>Bacteroidota</taxon>
        <taxon>Flavobacteriia</taxon>
        <taxon>Flavobacteriales</taxon>
        <taxon>Weeksellaceae</taxon>
        <taxon>Chryseobacterium group</taxon>
        <taxon>Chryseobacterium</taxon>
    </lineage>
</organism>
<dbReference type="RefSeq" id="WP_283421752.1">
    <property type="nucleotide sequence ID" value="NZ_FXTZ01000004.1"/>
</dbReference>
<proteinExistence type="predicted"/>
<dbReference type="EMBL" id="FXTZ01000004">
    <property type="protein sequence ID" value="SMP16404.1"/>
    <property type="molecule type" value="Genomic_DNA"/>
</dbReference>
<evidence type="ECO:0000313" key="3">
    <source>
        <dbReference type="Proteomes" id="UP001157960"/>
    </source>
</evidence>
<sequence>MGTTTIPAEFVKVESVNDLETISTLEPGDFLFRKKNDPDKLYKMDAETFYQVLNNFARPISPSDTGPFTADRWYKPSVSTDDPGTTYTNAGNLTAKNGYDTLFWYNGTTWTKTEVKLPTSTADGKVQLGDTKAVNGTEVYNKTLTIEATTVAAGKNLFDKNKVIIGKRIVTATGADFDDPTAAMTMPIPVKGNTVYYPTGINNGLPSYNYRFLDAAGNYLHAFSGSTEDTDFAWSKSGPIRSHPNAVAMQLVFRQANQGTADTVQVEEGSTATTYEPYKYKIKSDLLDFSNIASLYLNKGNYIGTAQTLYDLINTNKIDSDAKSLLNSNSINSLITSFFTLENDVNEAAQLAQSAFSLTESRIPSNEKGVPGGVATLGSNGKVLASQLDLTGQVLKGEWNPTTNTPTLVNGTGTVNNYYLVTADGSIDLGAGLLNFKKGDTVIYSSEGKWLRNSKPEIPNPVTDTTLSDTTQFLRINNGLFNLFNDNTKEYVSYKKVETYPNGLAISDANIDGNLYRKVGSEYFVQAEFLKTGNVDLKTYGCKADGISDDAALFQKLIDFLNLIGGGVIHLPFGKVAYYNTYLIIKDNISIKGKGVGSSFIAPISTNTSNSVGGIYNITQMSTDGSVWNPIKNVVFEDFTMDCSGLHNIGTSNVGRKGFFILGMENCHFNRVIVYKSIGTGIGCDFLSRTSIKNCLAVQCGMYLGDGVAAEIGQSGIGIGSCSREDESVVVEGNWCINNGNYGIFVEIQVQAGNPDQPQARYAKIVNNHCYGNKYGIGNKGSGNAQISGNTCYNNKEHGIYLNQGQRAGNMVFNNDCGYNLKSGIAVFGSVLAKNNGDSVHENWCHHNGEYGIYSNNAAVANPFYNTEIHNNRVYNNGYAGIFVNYNCYYYSVVGNKVWNNGQKGVTTANQGIQIRQSVGNIVKDNIVYDNQATKTQIYGIRIYKKQTTDIATSIEIKDNSLIGYDYANAIYYESGVDYIIKNNTGFENKLLGEAVFVDGSDTLAISTTLFTSPKAVIVTPKGSGNVWVENVTSSGFTVRRGSTTGILGFYWNAEV</sequence>
<feature type="domain" description="Right handed beta helix" evidence="1">
    <location>
        <begin position="762"/>
        <end position="911"/>
    </location>
</feature>
<dbReference type="InterPro" id="IPR039448">
    <property type="entry name" value="Beta_helix"/>
</dbReference>